<protein>
    <recommendedName>
        <fullName evidence="3">C-type lectin domain-containing protein</fullName>
    </recommendedName>
</protein>
<dbReference type="SUPFAM" id="SSF56436">
    <property type="entry name" value="C-type lectin-like"/>
    <property type="match status" value="1"/>
</dbReference>
<keyword evidence="2" id="KW-0472">Membrane</keyword>
<dbReference type="PANTHER" id="PTHR45710">
    <property type="entry name" value="C-TYPE LECTIN DOMAIN-CONTAINING PROTEIN 180"/>
    <property type="match status" value="1"/>
</dbReference>
<evidence type="ECO:0000256" key="1">
    <source>
        <dbReference type="ARBA" id="ARBA00004401"/>
    </source>
</evidence>
<evidence type="ECO:0000256" key="2">
    <source>
        <dbReference type="SAM" id="Phobius"/>
    </source>
</evidence>
<reference evidence="4" key="3">
    <citation type="submission" date="2025-09" db="UniProtKB">
        <authorList>
            <consortium name="Ensembl"/>
        </authorList>
    </citation>
    <scope>IDENTIFICATION</scope>
</reference>
<keyword evidence="2" id="KW-1133">Transmembrane helix</keyword>
<dbReference type="InterPro" id="IPR001304">
    <property type="entry name" value="C-type_lectin-like"/>
</dbReference>
<comment type="subcellular location">
    <subcellularLocation>
        <location evidence="1">Cell membrane</location>
        <topology evidence="1">Single-pass type II membrane protein</topology>
    </subcellularLocation>
</comment>
<dbReference type="Gene3D" id="3.10.100.10">
    <property type="entry name" value="Mannose-Binding Protein A, subunit A"/>
    <property type="match status" value="1"/>
</dbReference>
<dbReference type="GO" id="GO:0005886">
    <property type="term" value="C:plasma membrane"/>
    <property type="evidence" value="ECO:0007669"/>
    <property type="project" value="UniProtKB-SubCell"/>
</dbReference>
<keyword evidence="5" id="KW-1185">Reference proteome</keyword>
<dbReference type="Pfam" id="PF00059">
    <property type="entry name" value="Lectin_C"/>
    <property type="match status" value="1"/>
</dbReference>
<dbReference type="AlphaFoldDB" id="A0A3P9DKX3"/>
<dbReference type="PROSITE" id="PS50041">
    <property type="entry name" value="C_TYPE_LECTIN_2"/>
    <property type="match status" value="1"/>
</dbReference>
<accession>A0A3P9DKX3</accession>
<dbReference type="PANTHER" id="PTHR45710:SF26">
    <property type="entry name" value="RH26557P"/>
    <property type="match status" value="1"/>
</dbReference>
<evidence type="ECO:0000259" key="3">
    <source>
        <dbReference type="PROSITE" id="PS50041"/>
    </source>
</evidence>
<dbReference type="InterPro" id="IPR016187">
    <property type="entry name" value="CTDL_fold"/>
</dbReference>
<reference evidence="4 5" key="1">
    <citation type="journal article" date="2014" name="Nature">
        <title>The genomic substrate for adaptive radiation in African cichlid fish.</title>
        <authorList>
            <person name="Brawand D."/>
            <person name="Wagner C.E."/>
            <person name="Li Y.I."/>
            <person name="Malinsky M."/>
            <person name="Keller I."/>
            <person name="Fan S."/>
            <person name="Simakov O."/>
            <person name="Ng A.Y."/>
            <person name="Lim Z.W."/>
            <person name="Bezault E."/>
            <person name="Turner-Maier J."/>
            <person name="Johnson J."/>
            <person name="Alcazar R."/>
            <person name="Noh H.J."/>
            <person name="Russell P."/>
            <person name="Aken B."/>
            <person name="Alfoldi J."/>
            <person name="Amemiya C."/>
            <person name="Azzouzi N."/>
            <person name="Baroiller J.F."/>
            <person name="Barloy-Hubler F."/>
            <person name="Berlin A."/>
            <person name="Bloomquist R."/>
            <person name="Carleton K.L."/>
            <person name="Conte M.A."/>
            <person name="D'Cotta H."/>
            <person name="Eshel O."/>
            <person name="Gaffney L."/>
            <person name="Galibert F."/>
            <person name="Gante H.F."/>
            <person name="Gnerre S."/>
            <person name="Greuter L."/>
            <person name="Guyon R."/>
            <person name="Haddad N.S."/>
            <person name="Haerty W."/>
            <person name="Harris R.M."/>
            <person name="Hofmann H.A."/>
            <person name="Hourlier T."/>
            <person name="Hulata G."/>
            <person name="Jaffe D.B."/>
            <person name="Lara M."/>
            <person name="Lee A.P."/>
            <person name="MacCallum I."/>
            <person name="Mwaiko S."/>
            <person name="Nikaido M."/>
            <person name="Nishihara H."/>
            <person name="Ozouf-Costaz C."/>
            <person name="Penman D.J."/>
            <person name="Przybylski D."/>
            <person name="Rakotomanga M."/>
            <person name="Renn S.C.P."/>
            <person name="Ribeiro F.J."/>
            <person name="Ron M."/>
            <person name="Salzburger W."/>
            <person name="Sanchez-Pulido L."/>
            <person name="Santos M.E."/>
            <person name="Searle S."/>
            <person name="Sharpe T."/>
            <person name="Swofford R."/>
            <person name="Tan F.J."/>
            <person name="Williams L."/>
            <person name="Young S."/>
            <person name="Yin S."/>
            <person name="Okada N."/>
            <person name="Kocher T.D."/>
            <person name="Miska E.A."/>
            <person name="Lander E.S."/>
            <person name="Venkatesh B."/>
            <person name="Fernald R.D."/>
            <person name="Meyer A."/>
            <person name="Ponting C.P."/>
            <person name="Streelman J.T."/>
            <person name="Lindblad-Toh K."/>
            <person name="Seehausen O."/>
            <person name="Di Palma F."/>
        </authorList>
    </citation>
    <scope>NUCLEOTIDE SEQUENCE</scope>
</reference>
<proteinExistence type="predicted"/>
<evidence type="ECO:0000313" key="4">
    <source>
        <dbReference type="Ensembl" id="ENSMZEP00005034821.1"/>
    </source>
</evidence>
<dbReference type="Ensembl" id="ENSMZET00005036062.1">
    <property type="protein sequence ID" value="ENSMZEP00005034821.1"/>
    <property type="gene ID" value="ENSMZEG00005026035.1"/>
</dbReference>
<dbReference type="SMART" id="SM00034">
    <property type="entry name" value="CLECT"/>
    <property type="match status" value="1"/>
</dbReference>
<organism evidence="4 5">
    <name type="scientific">Maylandia zebra</name>
    <name type="common">zebra mbuna</name>
    <dbReference type="NCBI Taxonomy" id="106582"/>
    <lineage>
        <taxon>Eukaryota</taxon>
        <taxon>Metazoa</taxon>
        <taxon>Chordata</taxon>
        <taxon>Craniata</taxon>
        <taxon>Vertebrata</taxon>
        <taxon>Euteleostomi</taxon>
        <taxon>Actinopterygii</taxon>
        <taxon>Neopterygii</taxon>
        <taxon>Teleostei</taxon>
        <taxon>Neoteleostei</taxon>
        <taxon>Acanthomorphata</taxon>
        <taxon>Ovalentaria</taxon>
        <taxon>Cichlomorphae</taxon>
        <taxon>Cichliformes</taxon>
        <taxon>Cichlidae</taxon>
        <taxon>African cichlids</taxon>
        <taxon>Pseudocrenilabrinae</taxon>
        <taxon>Haplochromini</taxon>
        <taxon>Maylandia</taxon>
        <taxon>Maylandia zebra complex</taxon>
    </lineage>
</organism>
<feature type="transmembrane region" description="Helical" evidence="2">
    <location>
        <begin position="62"/>
        <end position="80"/>
    </location>
</feature>
<evidence type="ECO:0000313" key="5">
    <source>
        <dbReference type="Proteomes" id="UP000265160"/>
    </source>
</evidence>
<dbReference type="GeneTree" id="ENSGT00940000175963"/>
<keyword evidence="2" id="KW-0812">Transmembrane</keyword>
<name>A0A3P9DKX3_9CICH</name>
<feature type="domain" description="C-type lectin" evidence="3">
    <location>
        <begin position="133"/>
        <end position="230"/>
    </location>
</feature>
<dbReference type="InterPro" id="IPR050828">
    <property type="entry name" value="C-type_lectin/matrix_domain"/>
</dbReference>
<dbReference type="InterPro" id="IPR016186">
    <property type="entry name" value="C-type_lectin-like/link_sf"/>
</dbReference>
<sequence length="243" mass="28980">MLLVQLRSRLNHRGDRAFAVAAPRLWNNLPDDIRTSESFSLSNRVLKLTFLRWLLIQVHFEYHQTFFVTFVLFLCCTLSLPHLNYLYLFFYCFLMFLTNCEELWSMLLHLNVRCCNLFKDDPCYKCEEGWEQHGGKCYYFSTSKSSWEQSRDECRAKRGELVKIDSIEEQDKFWIGLTDSAVEGRWVWVDRSPLHQRFDCCENIFYSFPELKLSCWFDAFCSKPHRSICEKAGVRGKFKKVCD</sequence>
<dbReference type="Proteomes" id="UP000265160">
    <property type="component" value="LG22"/>
</dbReference>
<reference evidence="4" key="2">
    <citation type="submission" date="2025-08" db="UniProtKB">
        <authorList>
            <consortium name="Ensembl"/>
        </authorList>
    </citation>
    <scope>IDENTIFICATION</scope>
</reference>